<gene>
    <name evidence="1" type="ORF">ERS852397_00767</name>
</gene>
<proteinExistence type="predicted"/>
<accession>A0A173ZFF5</accession>
<name>A0A173ZFF5_9BACE</name>
<evidence type="ECO:0000313" key="2">
    <source>
        <dbReference type="Proteomes" id="UP000095517"/>
    </source>
</evidence>
<dbReference type="AlphaFoldDB" id="A0A173ZFF5"/>
<organism evidence="1 2">
    <name type="scientific">Bacteroides finegoldii</name>
    <dbReference type="NCBI Taxonomy" id="338188"/>
    <lineage>
        <taxon>Bacteria</taxon>
        <taxon>Pseudomonadati</taxon>
        <taxon>Bacteroidota</taxon>
        <taxon>Bacteroidia</taxon>
        <taxon>Bacteroidales</taxon>
        <taxon>Bacteroidaceae</taxon>
        <taxon>Bacteroides</taxon>
    </lineage>
</organism>
<evidence type="ECO:0000313" key="1">
    <source>
        <dbReference type="EMBL" id="CUN73938.1"/>
    </source>
</evidence>
<sequence>MYKSAFFCYFSPFLFTVDVITLQCTSLIKKSNIEDEIDCCIYHTLLLLAGFGTR</sequence>
<dbReference type="EMBL" id="CYZH01000003">
    <property type="protein sequence ID" value="CUN73938.1"/>
    <property type="molecule type" value="Genomic_DNA"/>
</dbReference>
<dbReference type="Proteomes" id="UP000095517">
    <property type="component" value="Unassembled WGS sequence"/>
</dbReference>
<reference evidence="1 2" key="1">
    <citation type="submission" date="2015-09" db="EMBL/GenBank/DDBJ databases">
        <authorList>
            <consortium name="Pathogen Informatics"/>
        </authorList>
    </citation>
    <scope>NUCLEOTIDE SEQUENCE [LARGE SCALE GENOMIC DNA]</scope>
    <source>
        <strain evidence="1 2">2789STDY5608840</strain>
    </source>
</reference>
<protein>
    <submittedName>
        <fullName evidence="1">Uncharacterized protein</fullName>
    </submittedName>
</protein>